<comment type="catalytic activity">
    <reaction evidence="6">
        <text>(5R)-5-hydroxy-L-lysine + GTP = (5R)-5-phosphooxy-L-lysine + GDP + H(+)</text>
        <dbReference type="Rhea" id="RHEA:19049"/>
        <dbReference type="ChEBI" id="CHEBI:15378"/>
        <dbReference type="ChEBI" id="CHEBI:37565"/>
        <dbReference type="ChEBI" id="CHEBI:57882"/>
        <dbReference type="ChEBI" id="CHEBI:58189"/>
        <dbReference type="ChEBI" id="CHEBI:58357"/>
        <dbReference type="EC" id="2.7.1.81"/>
    </reaction>
</comment>
<keyword evidence="5 11" id="KW-0418">Kinase</keyword>
<comment type="caution">
    <text evidence="11">The sequence shown here is derived from an EMBL/GenBank/DDBJ whole genome shotgun (WGS) entry which is preliminary data.</text>
</comment>
<dbReference type="EC" id="2.7.1.81" evidence="8"/>
<dbReference type="Gene3D" id="3.90.1200.10">
    <property type="match status" value="1"/>
</dbReference>
<evidence type="ECO:0000256" key="2">
    <source>
        <dbReference type="ARBA" id="ARBA00006219"/>
    </source>
</evidence>
<protein>
    <recommendedName>
        <fullName evidence="9">Hydroxylysine kinase</fullName>
        <ecNumber evidence="8">2.7.1.81</ecNumber>
    </recommendedName>
</protein>
<sequence>MSLARSSFKACEIPALVKDTFGLEVTVEAELDSYDDQNFLIHANFLSPNPSNIPIVWQHGYVFKILNSEDSKEPDYIDAQTKMIVHVAKAGYPTPAPVLSVNNRYMESVCSGTPQTAHLARLFEFMPGKTLDKVPLTNQLCYEIGWFAGKLNITLKTCFITENISSAMTRKWNLSELPSLRQDLHVIKSTKQRSLIEEVIDEFEKHILNQSYSFSKGLIHSDFNDGNILVEQGTGYQQANDPNIFGENKINNNEYHICGIIDFGDATNSLYIYDLAIAIAYAMINKHSFPPMEAARNVLSGYLKHMHLSEWELKHLRLVICARFVQSLVIGGTSLLKEPENMYIPLHMRRIWPVLMNVWNRTDSEILSEIMGKT</sequence>
<comment type="function">
    <text evidence="7">Catalyzes the GTP-dependent phosphorylation of 5-hydroxy-L-lysine.</text>
</comment>
<dbReference type="Proteomes" id="UP000735302">
    <property type="component" value="Unassembled WGS sequence"/>
</dbReference>
<dbReference type="AlphaFoldDB" id="A0AAV4A6Q3"/>
<evidence type="ECO:0000256" key="3">
    <source>
        <dbReference type="ARBA" id="ARBA00022490"/>
    </source>
</evidence>
<evidence type="ECO:0000313" key="12">
    <source>
        <dbReference type="Proteomes" id="UP000735302"/>
    </source>
</evidence>
<dbReference type="InterPro" id="IPR011009">
    <property type="entry name" value="Kinase-like_dom_sf"/>
</dbReference>
<gene>
    <name evidence="11" type="ORF">PoB_002907200</name>
</gene>
<reference evidence="11 12" key="1">
    <citation type="journal article" date="2021" name="Elife">
        <title>Chloroplast acquisition without the gene transfer in kleptoplastic sea slugs, Plakobranchus ocellatus.</title>
        <authorList>
            <person name="Maeda T."/>
            <person name="Takahashi S."/>
            <person name="Yoshida T."/>
            <person name="Shimamura S."/>
            <person name="Takaki Y."/>
            <person name="Nagai Y."/>
            <person name="Toyoda A."/>
            <person name="Suzuki Y."/>
            <person name="Arimoto A."/>
            <person name="Ishii H."/>
            <person name="Satoh N."/>
            <person name="Nishiyama T."/>
            <person name="Hasebe M."/>
            <person name="Maruyama T."/>
            <person name="Minagawa J."/>
            <person name="Obokata J."/>
            <person name="Shigenobu S."/>
        </authorList>
    </citation>
    <scope>NUCLEOTIDE SEQUENCE [LARGE SCALE GENOMIC DNA]</scope>
</reference>
<keyword evidence="3" id="KW-0963">Cytoplasm</keyword>
<keyword evidence="12" id="KW-1185">Reference proteome</keyword>
<dbReference type="PANTHER" id="PTHR21064">
    <property type="entry name" value="AMINOGLYCOSIDE PHOSPHOTRANSFERASE DOMAIN-CONTAINING PROTEIN-RELATED"/>
    <property type="match status" value="1"/>
</dbReference>
<dbReference type="Pfam" id="PF01636">
    <property type="entry name" value="APH"/>
    <property type="match status" value="1"/>
</dbReference>
<dbReference type="PANTHER" id="PTHR21064:SF1">
    <property type="entry name" value="HYDROXYLYSINE KINASE"/>
    <property type="match status" value="1"/>
</dbReference>
<dbReference type="GO" id="GO:0047992">
    <property type="term" value="F:hydroxylysine kinase activity"/>
    <property type="evidence" value="ECO:0007669"/>
    <property type="project" value="UniProtKB-EC"/>
</dbReference>
<accession>A0AAV4A6Q3</accession>
<evidence type="ECO:0000256" key="1">
    <source>
        <dbReference type="ARBA" id="ARBA00004496"/>
    </source>
</evidence>
<comment type="subcellular location">
    <subcellularLocation>
        <location evidence="1">Cytoplasm</location>
    </subcellularLocation>
</comment>
<evidence type="ECO:0000256" key="7">
    <source>
        <dbReference type="ARBA" id="ARBA00037368"/>
    </source>
</evidence>
<organism evidence="11 12">
    <name type="scientific">Plakobranchus ocellatus</name>
    <dbReference type="NCBI Taxonomy" id="259542"/>
    <lineage>
        <taxon>Eukaryota</taxon>
        <taxon>Metazoa</taxon>
        <taxon>Spiralia</taxon>
        <taxon>Lophotrochozoa</taxon>
        <taxon>Mollusca</taxon>
        <taxon>Gastropoda</taxon>
        <taxon>Heterobranchia</taxon>
        <taxon>Euthyneura</taxon>
        <taxon>Panpulmonata</taxon>
        <taxon>Sacoglossa</taxon>
        <taxon>Placobranchoidea</taxon>
        <taxon>Plakobranchidae</taxon>
        <taxon>Plakobranchus</taxon>
    </lineage>
</organism>
<dbReference type="EMBL" id="BLXT01003611">
    <property type="protein sequence ID" value="GFO02567.1"/>
    <property type="molecule type" value="Genomic_DNA"/>
</dbReference>
<evidence type="ECO:0000256" key="6">
    <source>
        <dbReference type="ARBA" id="ARBA00036820"/>
    </source>
</evidence>
<comment type="similarity">
    <text evidence="2">Belongs to the aminoglycoside phosphotransferase family.</text>
</comment>
<evidence type="ECO:0000313" key="11">
    <source>
        <dbReference type="EMBL" id="GFO02567.1"/>
    </source>
</evidence>
<feature type="domain" description="Aminoglycoside phosphotransferase" evidence="10">
    <location>
        <begin position="61"/>
        <end position="233"/>
    </location>
</feature>
<dbReference type="InterPro" id="IPR002575">
    <property type="entry name" value="Aminoglycoside_PTrfase"/>
</dbReference>
<evidence type="ECO:0000256" key="9">
    <source>
        <dbReference type="ARBA" id="ARBA00040505"/>
    </source>
</evidence>
<evidence type="ECO:0000256" key="8">
    <source>
        <dbReference type="ARBA" id="ARBA00038873"/>
    </source>
</evidence>
<proteinExistence type="inferred from homology"/>
<dbReference type="InterPro" id="IPR050249">
    <property type="entry name" value="Pseudomonas-type_ThrB"/>
</dbReference>
<evidence type="ECO:0000256" key="4">
    <source>
        <dbReference type="ARBA" id="ARBA00022679"/>
    </source>
</evidence>
<dbReference type="GO" id="GO:0005737">
    <property type="term" value="C:cytoplasm"/>
    <property type="evidence" value="ECO:0007669"/>
    <property type="project" value="UniProtKB-SubCell"/>
</dbReference>
<name>A0AAV4A6Q3_9GAST</name>
<evidence type="ECO:0000259" key="10">
    <source>
        <dbReference type="Pfam" id="PF01636"/>
    </source>
</evidence>
<dbReference type="SUPFAM" id="SSF56112">
    <property type="entry name" value="Protein kinase-like (PK-like)"/>
    <property type="match status" value="1"/>
</dbReference>
<evidence type="ECO:0000256" key="5">
    <source>
        <dbReference type="ARBA" id="ARBA00022777"/>
    </source>
</evidence>
<keyword evidence="4" id="KW-0808">Transferase</keyword>